<comment type="subcellular location">
    <subcellularLocation>
        <location evidence="2">Secreted</location>
        <location evidence="2">Extracellular space</location>
    </subcellularLocation>
</comment>
<feature type="signal peptide" evidence="14">
    <location>
        <begin position="1"/>
        <end position="23"/>
    </location>
</feature>
<evidence type="ECO:0000313" key="16">
    <source>
        <dbReference type="RefSeq" id="XP_030042970.1"/>
    </source>
</evidence>
<dbReference type="InterPro" id="IPR001695">
    <property type="entry name" value="Lysyl_oxidase"/>
</dbReference>
<dbReference type="RefSeq" id="XP_030042970.1">
    <property type="nucleotide sequence ID" value="XM_030187110.1"/>
</dbReference>
<dbReference type="PRINTS" id="PR00074">
    <property type="entry name" value="LYSYLOXIDASE"/>
</dbReference>
<dbReference type="GeneID" id="115457617"/>
<evidence type="ECO:0000256" key="11">
    <source>
        <dbReference type="ARBA" id="ARBA00038869"/>
    </source>
</evidence>
<dbReference type="KEGG" id="muo:115457617"/>
<dbReference type="InterPro" id="IPR019828">
    <property type="entry name" value="Lysyl_oxidase_CS"/>
</dbReference>
<feature type="compositionally biased region" description="Low complexity" evidence="13">
    <location>
        <begin position="143"/>
        <end position="164"/>
    </location>
</feature>
<evidence type="ECO:0000256" key="5">
    <source>
        <dbReference type="ARBA" id="ARBA00022525"/>
    </source>
</evidence>
<evidence type="ECO:0000256" key="4">
    <source>
        <dbReference type="ARBA" id="ARBA00022477"/>
    </source>
</evidence>
<reference evidence="16" key="1">
    <citation type="submission" date="2025-08" db="UniProtKB">
        <authorList>
            <consortium name="RefSeq"/>
        </authorList>
    </citation>
    <scope>IDENTIFICATION</scope>
</reference>
<keyword evidence="4" id="KW-0886">LTQ</keyword>
<feature type="compositionally biased region" description="Polar residues" evidence="13">
    <location>
        <begin position="83"/>
        <end position="104"/>
    </location>
</feature>
<feature type="compositionally biased region" description="Polar residues" evidence="13">
    <location>
        <begin position="59"/>
        <end position="68"/>
    </location>
</feature>
<dbReference type="Pfam" id="PF01186">
    <property type="entry name" value="Lysyl_oxidase"/>
    <property type="match status" value="1"/>
</dbReference>
<name>A0A6P7WXH5_9AMPH</name>
<keyword evidence="14" id="KW-0732">Signal</keyword>
<dbReference type="InterPro" id="IPR050912">
    <property type="entry name" value="LOX-like_protein"/>
</dbReference>
<comment type="similarity">
    <text evidence="3">Belongs to the lysyl oxidase family.</text>
</comment>
<proteinExistence type="inferred from homology"/>
<dbReference type="PANTHER" id="PTHR45817:SF8">
    <property type="entry name" value="LYSYL OXIDASE HOMOLOG 1"/>
    <property type="match status" value="1"/>
</dbReference>
<organism evidence="15 16">
    <name type="scientific">Microcaecilia unicolor</name>
    <dbReference type="NCBI Taxonomy" id="1415580"/>
    <lineage>
        <taxon>Eukaryota</taxon>
        <taxon>Metazoa</taxon>
        <taxon>Chordata</taxon>
        <taxon>Craniata</taxon>
        <taxon>Vertebrata</taxon>
        <taxon>Euteleostomi</taxon>
        <taxon>Amphibia</taxon>
        <taxon>Gymnophiona</taxon>
        <taxon>Siphonopidae</taxon>
        <taxon>Microcaecilia</taxon>
    </lineage>
</organism>
<evidence type="ECO:0000256" key="3">
    <source>
        <dbReference type="ARBA" id="ARBA00007492"/>
    </source>
</evidence>
<evidence type="ECO:0000256" key="14">
    <source>
        <dbReference type="SAM" id="SignalP"/>
    </source>
</evidence>
<feature type="compositionally biased region" description="Polar residues" evidence="13">
    <location>
        <begin position="237"/>
        <end position="257"/>
    </location>
</feature>
<keyword evidence="7" id="KW-0801">TPQ</keyword>
<dbReference type="PROSITE" id="PS00926">
    <property type="entry name" value="LYSYL_OXIDASE"/>
    <property type="match status" value="1"/>
</dbReference>
<feature type="region of interest" description="Disordered" evidence="13">
    <location>
        <begin position="59"/>
        <end position="186"/>
    </location>
</feature>
<comment type="catalytic activity">
    <reaction evidence="12">
        <text>L-lysyl-[protein] + O2 + H2O = (S)-2-amino-6-oxohexanoyl-[protein] + H2O2 + NH4(+)</text>
        <dbReference type="Rhea" id="RHEA:24544"/>
        <dbReference type="Rhea" id="RHEA-COMP:9752"/>
        <dbReference type="Rhea" id="RHEA-COMP:12448"/>
        <dbReference type="ChEBI" id="CHEBI:15377"/>
        <dbReference type="ChEBI" id="CHEBI:15379"/>
        <dbReference type="ChEBI" id="CHEBI:16240"/>
        <dbReference type="ChEBI" id="CHEBI:28938"/>
        <dbReference type="ChEBI" id="CHEBI:29969"/>
        <dbReference type="ChEBI" id="CHEBI:131803"/>
        <dbReference type="EC" id="1.4.3.13"/>
    </reaction>
</comment>
<evidence type="ECO:0000256" key="8">
    <source>
        <dbReference type="ARBA" id="ARBA00023002"/>
    </source>
</evidence>
<evidence type="ECO:0000256" key="2">
    <source>
        <dbReference type="ARBA" id="ARBA00004239"/>
    </source>
</evidence>
<keyword evidence="9" id="KW-0186">Copper</keyword>
<comment type="cofactor">
    <cofactor evidence="1">
        <name>Cu cation</name>
        <dbReference type="ChEBI" id="CHEBI:23378"/>
    </cofactor>
</comment>
<dbReference type="GO" id="GO:0005507">
    <property type="term" value="F:copper ion binding"/>
    <property type="evidence" value="ECO:0007669"/>
    <property type="project" value="InterPro"/>
</dbReference>
<feature type="chain" id="PRO_5027820901" description="protein-lysine 6-oxidase" evidence="14">
    <location>
        <begin position="24"/>
        <end position="575"/>
    </location>
</feature>
<keyword evidence="5" id="KW-0964">Secreted</keyword>
<evidence type="ECO:0000256" key="9">
    <source>
        <dbReference type="ARBA" id="ARBA00023008"/>
    </source>
</evidence>
<dbReference type="PANTHER" id="PTHR45817">
    <property type="entry name" value="LYSYL OXIDASE-LIKE-RELATED"/>
    <property type="match status" value="1"/>
</dbReference>
<gene>
    <name evidence="16" type="primary">LOXL1</name>
</gene>
<dbReference type="FunCoup" id="A0A6P7WXH5">
    <property type="interactions" value="264"/>
</dbReference>
<keyword evidence="10" id="KW-1015">Disulfide bond</keyword>
<evidence type="ECO:0000256" key="13">
    <source>
        <dbReference type="SAM" id="MobiDB-lite"/>
    </source>
</evidence>
<sequence>MLPLGLWALRTWLNLEIFVLVCGQETSSDRNQWRQMIQWENNGRVYSLLNTAPEYVPATQQHAETNSRVIVADTSRRPGRRVSGNTRRQAPSQPVRTGSDTIRGQTRHPFGFGQVPDNWRDGATGDTSNSHRRPSSGRLRQAGSSSSFSSSFSQTPFGQPQFSSHPQPPYVNHYETYDPQPPRTYDDSYMYFQGMGNVGGGGGGHPFQPRVRYNEFGIPSQPQFADGLDRRFSHSVYQDSGTGHEQTGQEPYFISQNPPEPDQGSPSLGILQVGPGDSAGRGTRYGTNPRFGYYPPYGNEPVEPFIPPRNVEPQSPSWSTDLYPPVPRADPYVPGRSPETSQTGLENQNVQHARVSVGSVFRPGQNGRGLPDLIPDPNYVQASTFVQRAHLYSLRCAAEEKCLASTAYSAEATDYDVRVLLRFPQRVKNQGAADFLPNRPRHTWEWHSCHQHYHSMDEFSHYDLLDAATGRKVAEGHKASFCLEDTTCDFGNLKRYACTAHTQGLSPGCYDTYNADIDCQWIDITDVQPGNYILKVVVNPKYTVLESDFTNNVVRCNIHYTGRFVNTKNCRISQS</sequence>
<evidence type="ECO:0000256" key="1">
    <source>
        <dbReference type="ARBA" id="ARBA00001935"/>
    </source>
</evidence>
<dbReference type="CTD" id="4016"/>
<evidence type="ECO:0000256" key="6">
    <source>
        <dbReference type="ARBA" id="ARBA00022723"/>
    </source>
</evidence>
<accession>A0A6P7WXH5</accession>
<dbReference type="GO" id="GO:0030199">
    <property type="term" value="P:collagen fibril organization"/>
    <property type="evidence" value="ECO:0007669"/>
    <property type="project" value="TreeGrafter"/>
</dbReference>
<dbReference type="Proteomes" id="UP000515156">
    <property type="component" value="Chromosome 1"/>
</dbReference>
<keyword evidence="15" id="KW-1185">Reference proteome</keyword>
<dbReference type="EC" id="1.4.3.13" evidence="11"/>
<dbReference type="InParanoid" id="A0A6P7WXH5"/>
<feature type="region of interest" description="Disordered" evidence="13">
    <location>
        <begin position="237"/>
        <end position="287"/>
    </location>
</feature>
<evidence type="ECO:0000256" key="7">
    <source>
        <dbReference type="ARBA" id="ARBA00022772"/>
    </source>
</evidence>
<evidence type="ECO:0000313" key="15">
    <source>
        <dbReference type="Proteomes" id="UP000515156"/>
    </source>
</evidence>
<dbReference type="AlphaFoldDB" id="A0A6P7WXH5"/>
<keyword evidence="8" id="KW-0560">Oxidoreductase</keyword>
<evidence type="ECO:0000256" key="10">
    <source>
        <dbReference type="ARBA" id="ARBA00023157"/>
    </source>
</evidence>
<keyword evidence="6" id="KW-0479">Metal-binding</keyword>
<protein>
    <recommendedName>
        <fullName evidence="11">protein-lysine 6-oxidase</fullName>
        <ecNumber evidence="11">1.4.3.13</ecNumber>
    </recommendedName>
</protein>
<dbReference type="GO" id="GO:0004720">
    <property type="term" value="F:protein-lysine 6-oxidase activity"/>
    <property type="evidence" value="ECO:0007669"/>
    <property type="project" value="UniProtKB-EC"/>
</dbReference>
<evidence type="ECO:0000256" key="12">
    <source>
        <dbReference type="ARBA" id="ARBA00047861"/>
    </source>
</evidence>
<dbReference type="OrthoDB" id="547291at2759"/>
<dbReference type="GO" id="GO:0005615">
    <property type="term" value="C:extracellular space"/>
    <property type="evidence" value="ECO:0007669"/>
    <property type="project" value="TreeGrafter"/>
</dbReference>